<keyword evidence="3" id="KW-0031">Aminopeptidase</keyword>
<dbReference type="Proteomes" id="UP001325680">
    <property type="component" value="Chromosome"/>
</dbReference>
<feature type="domain" description="Peptidase M1 membrane alanine aminopeptidase" evidence="2">
    <location>
        <begin position="370"/>
        <end position="528"/>
    </location>
</feature>
<evidence type="ECO:0000259" key="2">
    <source>
        <dbReference type="Pfam" id="PF01433"/>
    </source>
</evidence>
<sequence length="618" mass="70720">MKKFAGLLLLLIFTVSLAAQDLYMPRNIKAAYQKGTRSLRGVPGLGYWQNKGVYDITVRVEPVSKTVTGSETIIYTNNSPDTLKELIIRFVNNLHKPQAPRYDYFPADFLTDGLKIKMLSIDRFIYKTDGSDWGTVSPIELVKPIFPGQQAQVRIEWSYPLSRHSDREGQIDSQTFFCAYAYPRISVYDDYNGWDRLQHVGRQEFYNDFNDYDLKVQVPKNYVVWATGTLQNAAEVLLPEAAERLKLSFTARNVIHVATADQMKEGKITVQQEWNTWHFTAQNITDMCFALSNHYVWDAGNTMVDMVTGKQVSMQAAYKEGAADFKQYVDWGKYCLQWFSSKWPGVPYPYPTMTAIQGFADMEYPMMVNDASIEDLKDSRLTLDHEVAHTYFPFYMGTNETRYAFMDEGWATAFEYLIGGEENGKAYADSVFRAFRVEHYINDPSAEQDQPVISMSSQLSGVGYGNNAYVKPALAYLALKDLLGDTLFKKALHQYMANWNGKHPIPWDFFYSFNTATQQNLNWFWNNWFFSNHYIDLRIKQIDIHTVQVENIGGFAIPFDVKTVLADGSERIMHYTPAVWQGAKAINIKTSTNKKIKTMVIDGGIFMDATPADNTLSL</sequence>
<feature type="chain" id="PRO_5046566969" evidence="1">
    <location>
        <begin position="19"/>
        <end position="618"/>
    </location>
</feature>
<organism evidence="3 4">
    <name type="scientific">Niabella yanshanensis</name>
    <dbReference type="NCBI Taxonomy" id="577386"/>
    <lineage>
        <taxon>Bacteria</taxon>
        <taxon>Pseudomonadati</taxon>
        <taxon>Bacteroidota</taxon>
        <taxon>Chitinophagia</taxon>
        <taxon>Chitinophagales</taxon>
        <taxon>Chitinophagaceae</taxon>
        <taxon>Niabella</taxon>
    </lineage>
</organism>
<evidence type="ECO:0000313" key="4">
    <source>
        <dbReference type="Proteomes" id="UP001325680"/>
    </source>
</evidence>
<dbReference type="InterPro" id="IPR014782">
    <property type="entry name" value="Peptidase_M1_dom"/>
</dbReference>
<dbReference type="CDD" id="cd09604">
    <property type="entry name" value="M1_APN_like"/>
    <property type="match status" value="1"/>
</dbReference>
<dbReference type="InterPro" id="IPR027268">
    <property type="entry name" value="Peptidase_M4/M1_CTD_sf"/>
</dbReference>
<name>A0ABZ0W376_9BACT</name>
<reference evidence="3 4" key="1">
    <citation type="submission" date="2023-12" db="EMBL/GenBank/DDBJ databases">
        <title>Genome sequencing and assembly of bacterial species from a model synthetic community.</title>
        <authorList>
            <person name="Hogle S.L."/>
        </authorList>
    </citation>
    <scope>NUCLEOTIDE SEQUENCE [LARGE SCALE GENOMIC DNA]</scope>
    <source>
        <strain evidence="3 4">HAMBI_3031</strain>
    </source>
</reference>
<proteinExistence type="predicted"/>
<evidence type="ECO:0000313" key="3">
    <source>
        <dbReference type="EMBL" id="WQD37389.1"/>
    </source>
</evidence>
<accession>A0ABZ0W376</accession>
<dbReference type="EC" id="3.4.11.-" evidence="3"/>
<feature type="signal peptide" evidence="1">
    <location>
        <begin position="1"/>
        <end position="18"/>
    </location>
</feature>
<gene>
    <name evidence="3" type="ORF">U0035_17105</name>
</gene>
<keyword evidence="3" id="KW-0378">Hydrolase</keyword>
<dbReference type="EMBL" id="CP139960">
    <property type="protein sequence ID" value="WQD37389.1"/>
    <property type="molecule type" value="Genomic_DNA"/>
</dbReference>
<dbReference type="SUPFAM" id="SSF55486">
    <property type="entry name" value="Metalloproteases ('zincins'), catalytic domain"/>
    <property type="match status" value="1"/>
</dbReference>
<evidence type="ECO:0000256" key="1">
    <source>
        <dbReference type="SAM" id="SignalP"/>
    </source>
</evidence>
<dbReference type="Pfam" id="PF01433">
    <property type="entry name" value="Peptidase_M1"/>
    <property type="match status" value="1"/>
</dbReference>
<dbReference type="Gene3D" id="1.10.390.10">
    <property type="entry name" value="Neutral Protease Domain 2"/>
    <property type="match status" value="1"/>
</dbReference>
<dbReference type="RefSeq" id="WP_114792414.1">
    <property type="nucleotide sequence ID" value="NZ_CP139960.1"/>
</dbReference>
<keyword evidence="3" id="KW-0645">Protease</keyword>
<dbReference type="GO" id="GO:0004177">
    <property type="term" value="F:aminopeptidase activity"/>
    <property type="evidence" value="ECO:0007669"/>
    <property type="project" value="UniProtKB-KW"/>
</dbReference>
<keyword evidence="1" id="KW-0732">Signal</keyword>
<protein>
    <submittedName>
        <fullName evidence="3">M1 family metallopeptidase</fullName>
        <ecNumber evidence="3">3.4.11.-</ecNumber>
    </submittedName>
</protein>
<keyword evidence="4" id="KW-1185">Reference proteome</keyword>